<dbReference type="InterPro" id="IPR003961">
    <property type="entry name" value="FN3_dom"/>
</dbReference>
<feature type="domain" description="Fibronectin type-III" evidence="4">
    <location>
        <begin position="401"/>
        <end position="491"/>
    </location>
</feature>
<comment type="caution">
    <text evidence="5">The sequence shown here is derived from an EMBL/GenBank/DDBJ whole genome shotgun (WGS) entry which is preliminary data.</text>
</comment>
<dbReference type="InterPro" id="IPR013783">
    <property type="entry name" value="Ig-like_fold"/>
</dbReference>
<evidence type="ECO:0000256" key="2">
    <source>
        <dbReference type="ARBA" id="ARBA00023326"/>
    </source>
</evidence>
<keyword evidence="3" id="KW-0732">Signal</keyword>
<dbReference type="SUPFAM" id="SSF49265">
    <property type="entry name" value="Fibronectin type III"/>
    <property type="match status" value="1"/>
</dbReference>
<feature type="domain" description="Fibronectin type-III" evidence="4">
    <location>
        <begin position="305"/>
        <end position="394"/>
    </location>
</feature>
<name>A0ABP7AMA1_9ACTN</name>
<accession>A0ABP7AMA1</accession>
<dbReference type="RefSeq" id="WP_231481953.1">
    <property type="nucleotide sequence ID" value="NZ_BAAAZO010000012.1"/>
</dbReference>
<evidence type="ECO:0000313" key="6">
    <source>
        <dbReference type="Proteomes" id="UP001501074"/>
    </source>
</evidence>
<evidence type="ECO:0000256" key="1">
    <source>
        <dbReference type="ARBA" id="ARBA00023295"/>
    </source>
</evidence>
<dbReference type="Pfam" id="PF00041">
    <property type="entry name" value="fn3"/>
    <property type="match status" value="2"/>
</dbReference>
<keyword evidence="1" id="KW-0326">Glycosidase</keyword>
<dbReference type="PROSITE" id="PS50853">
    <property type="entry name" value="FN3"/>
    <property type="match status" value="2"/>
</dbReference>
<feature type="chain" id="PRO_5045472134" description="Fibronectin type-III domain-containing protein" evidence="3">
    <location>
        <begin position="34"/>
        <end position="618"/>
    </location>
</feature>
<evidence type="ECO:0000259" key="4">
    <source>
        <dbReference type="PROSITE" id="PS50853"/>
    </source>
</evidence>
<organism evidence="5 6">
    <name type="scientific">Kineosporia mesophila</name>
    <dbReference type="NCBI Taxonomy" id="566012"/>
    <lineage>
        <taxon>Bacteria</taxon>
        <taxon>Bacillati</taxon>
        <taxon>Actinomycetota</taxon>
        <taxon>Actinomycetes</taxon>
        <taxon>Kineosporiales</taxon>
        <taxon>Kineosporiaceae</taxon>
        <taxon>Kineosporia</taxon>
    </lineage>
</organism>
<keyword evidence="1" id="KW-0378">Hydrolase</keyword>
<gene>
    <name evidence="5" type="ORF">GCM10022223_63210</name>
</gene>
<dbReference type="Gene3D" id="2.60.40.10">
    <property type="entry name" value="Immunoglobulins"/>
    <property type="match status" value="2"/>
</dbReference>
<dbReference type="PANTHER" id="PTHR35040">
    <property type="match status" value="1"/>
</dbReference>
<evidence type="ECO:0000256" key="3">
    <source>
        <dbReference type="SAM" id="SignalP"/>
    </source>
</evidence>
<reference evidence="6" key="1">
    <citation type="journal article" date="2019" name="Int. J. Syst. Evol. Microbiol.">
        <title>The Global Catalogue of Microorganisms (GCM) 10K type strain sequencing project: providing services to taxonomists for standard genome sequencing and annotation.</title>
        <authorList>
            <consortium name="The Broad Institute Genomics Platform"/>
            <consortium name="The Broad Institute Genome Sequencing Center for Infectious Disease"/>
            <person name="Wu L."/>
            <person name="Ma J."/>
        </authorList>
    </citation>
    <scope>NUCLEOTIDE SEQUENCE [LARGE SCALE GENOMIC DNA]</scope>
    <source>
        <strain evidence="6">JCM 16902</strain>
    </source>
</reference>
<feature type="signal peptide" evidence="3">
    <location>
        <begin position="1"/>
        <end position="33"/>
    </location>
</feature>
<sequence>MLKKRGRSLSGRIVALTIALGASLFVAQQPASAAATDLEQKVGIPAYIPTSDTAAWNALKTSGAALGFAVANVSNGPGSSTADAGWASAISGVHAAGTKVLGYVDTGYFGVTDPARKTRLGESTKTAWLVQAEQDIDRWYSVYGASVDGIFFDDGLNTCGPTSGSNEYADLYAQLDQYVHDNHPGALTVVNPGVAVPQCYEDSADVLLTFEGTYTDFLATTRPSQYQTAQWQLDGDPNQFLELIYDVPTTTALQQVITRSKADNAGYVYVTPDTLPNPWDTVPATAYWQAELAATQVTATTTPATPAKPSATALKGTSLTLSWASSTSSGVAGYDVYQGSTKIGSVANGTPANTQFDVTGLKPATTYSFTVKARHYDASVSAAGPALSVATPASGTTLPGAPGGVTATQTKSTSTQLTWTYPKSGNGGAITRFRIYDGSALILDVPDSVLSVHIGDLDPGTTHSFTVKAVDASGSVSAASTAVAVTTTNPTPITAPAVTHGSTTTTLSASFNLPYGFQHVFVDTDGSATTGYYINGIGTEYMIETSSAAVTLYRHAGAVGDWNWTSVLTPGLTTAANSTGTTYTWSVPSSTFGSATQLSVVFNGSGAYSDYNTAAVTG</sequence>
<dbReference type="CDD" id="cd00063">
    <property type="entry name" value="FN3"/>
    <property type="match status" value="2"/>
</dbReference>
<proteinExistence type="predicted"/>
<dbReference type="Proteomes" id="UP001501074">
    <property type="component" value="Unassembled WGS sequence"/>
</dbReference>
<protein>
    <recommendedName>
        <fullName evidence="4">Fibronectin type-III domain-containing protein</fullName>
    </recommendedName>
</protein>
<keyword evidence="6" id="KW-1185">Reference proteome</keyword>
<dbReference type="EMBL" id="BAAAZO010000012">
    <property type="protein sequence ID" value="GAA3636131.1"/>
    <property type="molecule type" value="Genomic_DNA"/>
</dbReference>
<keyword evidence="2" id="KW-0624">Polysaccharide degradation</keyword>
<dbReference type="Pfam" id="PF12138">
    <property type="entry name" value="Spherulin4"/>
    <property type="match status" value="1"/>
</dbReference>
<keyword evidence="2" id="KW-0119">Carbohydrate metabolism</keyword>
<dbReference type="InterPro" id="IPR021986">
    <property type="entry name" value="Spherulin4"/>
</dbReference>
<evidence type="ECO:0000313" key="5">
    <source>
        <dbReference type="EMBL" id="GAA3636131.1"/>
    </source>
</evidence>
<dbReference type="InterPro" id="IPR036116">
    <property type="entry name" value="FN3_sf"/>
</dbReference>
<dbReference type="PANTHER" id="PTHR35040:SF7">
    <property type="entry name" value="FIBRONECTIN TYPE-III DOMAIN-CONTAINING PROTEIN-RELATED"/>
    <property type="match status" value="1"/>
</dbReference>
<dbReference type="SMART" id="SM00060">
    <property type="entry name" value="FN3"/>
    <property type="match status" value="2"/>
</dbReference>